<dbReference type="HOGENOM" id="CLU_1547478_0_0_1"/>
<protein>
    <submittedName>
        <fullName evidence="1">Uncharacterized protein</fullName>
    </submittedName>
</protein>
<name>R7YUC4_CONA1</name>
<dbReference type="Proteomes" id="UP000016924">
    <property type="component" value="Unassembled WGS sequence"/>
</dbReference>
<reference evidence="2" key="1">
    <citation type="submission" date="2012-06" db="EMBL/GenBank/DDBJ databases">
        <title>The genome sequence of Coniosporium apollinis CBS 100218.</title>
        <authorList>
            <consortium name="The Broad Institute Genome Sequencing Platform"/>
            <person name="Cuomo C."/>
            <person name="Gorbushina A."/>
            <person name="Noack S."/>
            <person name="Walker B."/>
            <person name="Young S.K."/>
            <person name="Zeng Q."/>
            <person name="Gargeya S."/>
            <person name="Fitzgerald M."/>
            <person name="Haas B."/>
            <person name="Abouelleil A."/>
            <person name="Alvarado L."/>
            <person name="Arachchi H.M."/>
            <person name="Berlin A.M."/>
            <person name="Chapman S.B."/>
            <person name="Goldberg J."/>
            <person name="Griggs A."/>
            <person name="Gujja S."/>
            <person name="Hansen M."/>
            <person name="Howarth C."/>
            <person name="Imamovic A."/>
            <person name="Larimer J."/>
            <person name="McCowan C."/>
            <person name="Montmayeur A."/>
            <person name="Murphy C."/>
            <person name="Neiman D."/>
            <person name="Pearson M."/>
            <person name="Priest M."/>
            <person name="Roberts A."/>
            <person name="Saif S."/>
            <person name="Shea T."/>
            <person name="Sisk P."/>
            <person name="Sykes S."/>
            <person name="Wortman J."/>
            <person name="Nusbaum C."/>
            <person name="Birren B."/>
        </authorList>
    </citation>
    <scope>NUCLEOTIDE SEQUENCE [LARGE SCALE GENOMIC DNA]</scope>
    <source>
        <strain evidence="2">CBS 100218</strain>
    </source>
</reference>
<accession>R7YUC4</accession>
<evidence type="ECO:0000313" key="1">
    <source>
        <dbReference type="EMBL" id="EON65495.1"/>
    </source>
</evidence>
<dbReference type="AlphaFoldDB" id="R7YUC4"/>
<evidence type="ECO:0000313" key="2">
    <source>
        <dbReference type="Proteomes" id="UP000016924"/>
    </source>
</evidence>
<dbReference type="RefSeq" id="XP_007780812.1">
    <property type="nucleotide sequence ID" value="XM_007782622.1"/>
</dbReference>
<keyword evidence="2" id="KW-1185">Reference proteome</keyword>
<proteinExistence type="predicted"/>
<sequence length="173" mass="19722">MPSGATRAEVLSHQPLGSYVEETSIIKTLWSSFDASFQAYAQHVPFKVLSRLTALNVDIHHNVAREHLNAKSYPNYLDIVFAVGIAIGCQYFAQQIKASTTFRIFSRNNQLMGEMVPGEIRGDSFDVMLASQRCRTMCYHGFRAVWDENLCACVMQVEEVKHDWVPYEVEYAY</sequence>
<dbReference type="OrthoDB" id="10387386at2759"/>
<dbReference type="GeneID" id="19902044"/>
<dbReference type="EMBL" id="JH767574">
    <property type="protein sequence ID" value="EON65495.1"/>
    <property type="molecule type" value="Genomic_DNA"/>
</dbReference>
<gene>
    <name evidence="1" type="ORF">W97_04733</name>
</gene>
<organism evidence="1 2">
    <name type="scientific">Coniosporium apollinis (strain CBS 100218)</name>
    <name type="common">Rock-inhabiting black yeast</name>
    <dbReference type="NCBI Taxonomy" id="1168221"/>
    <lineage>
        <taxon>Eukaryota</taxon>
        <taxon>Fungi</taxon>
        <taxon>Dikarya</taxon>
        <taxon>Ascomycota</taxon>
        <taxon>Pezizomycotina</taxon>
        <taxon>Dothideomycetes</taxon>
        <taxon>Dothideomycetes incertae sedis</taxon>
        <taxon>Coniosporium</taxon>
    </lineage>
</organism>